<dbReference type="EMBL" id="JADGJW010000005">
    <property type="protein sequence ID" value="KAJ3228165.1"/>
    <property type="molecule type" value="Genomic_DNA"/>
</dbReference>
<dbReference type="Proteomes" id="UP001211065">
    <property type="component" value="Unassembled WGS sequence"/>
</dbReference>
<evidence type="ECO:0000313" key="2">
    <source>
        <dbReference type="Proteomes" id="UP001211065"/>
    </source>
</evidence>
<reference evidence="1" key="1">
    <citation type="submission" date="2020-05" db="EMBL/GenBank/DDBJ databases">
        <title>Phylogenomic resolution of chytrid fungi.</title>
        <authorList>
            <person name="Stajich J.E."/>
            <person name="Amses K."/>
            <person name="Simmons R."/>
            <person name="Seto K."/>
            <person name="Myers J."/>
            <person name="Bonds A."/>
            <person name="Quandt C.A."/>
            <person name="Barry K."/>
            <person name="Liu P."/>
            <person name="Grigoriev I."/>
            <person name="Longcore J.E."/>
            <person name="James T.Y."/>
        </authorList>
    </citation>
    <scope>NUCLEOTIDE SEQUENCE</scope>
    <source>
        <strain evidence="1">JEL0476</strain>
    </source>
</reference>
<protein>
    <submittedName>
        <fullName evidence="1">Uncharacterized protein</fullName>
    </submittedName>
</protein>
<proteinExistence type="predicted"/>
<gene>
    <name evidence="1" type="ORF">HK099_006045</name>
</gene>
<keyword evidence="2" id="KW-1185">Reference proteome</keyword>
<name>A0AAD5Y460_9FUNG</name>
<organism evidence="1 2">
    <name type="scientific">Clydaea vesicula</name>
    <dbReference type="NCBI Taxonomy" id="447962"/>
    <lineage>
        <taxon>Eukaryota</taxon>
        <taxon>Fungi</taxon>
        <taxon>Fungi incertae sedis</taxon>
        <taxon>Chytridiomycota</taxon>
        <taxon>Chytridiomycota incertae sedis</taxon>
        <taxon>Chytridiomycetes</taxon>
        <taxon>Lobulomycetales</taxon>
        <taxon>Lobulomycetaceae</taxon>
        <taxon>Clydaea</taxon>
    </lineage>
</organism>
<sequence>MDFGSLFRASKFCALQKDQVITTTLQNVKKGDWGLKSTRPKNVPSNFSIVKSHSDKSKRLIVSSGFLPFSQSQRWKENFIFPEKKHDLPILPTNLEAEILNNSNNFSGTKSDDLKEILKKNNLKSLPKFDTFPKYIGDLNQKEYDKLILMAKKLRKLYLDLVNAKLLDPKDWNKLLNVTTKPKAPFQANGSGSSFFHPPSYLSKEVILTNLSTVQKEVPDFNIRKIMARPVRGRILSKVNGGHAVGISGFVAFCATDHLPYGQGRVAAGVNRDNLMDFWVLEARINHSGQPEIYVTGKEPGAESAYKNSNDTISFTNTMFGRAAENKVNKVDGNVNEKDQSKDTVKNLLNELQMTSKGKSSGTDGKGKKKKVDEIDFELLFGDKKK</sequence>
<comment type="caution">
    <text evidence="1">The sequence shown here is derived from an EMBL/GenBank/DDBJ whole genome shotgun (WGS) entry which is preliminary data.</text>
</comment>
<dbReference type="AlphaFoldDB" id="A0AAD5Y460"/>
<accession>A0AAD5Y460</accession>
<evidence type="ECO:0000313" key="1">
    <source>
        <dbReference type="EMBL" id="KAJ3228165.1"/>
    </source>
</evidence>